<keyword evidence="9" id="KW-0378">Hydrolase</keyword>
<dbReference type="PROSITE" id="PS51257">
    <property type="entry name" value="PROKAR_LIPOPROTEIN"/>
    <property type="match status" value="1"/>
</dbReference>
<evidence type="ECO:0000256" key="2">
    <source>
        <dbReference type="ARBA" id="ARBA00005755"/>
    </source>
</evidence>
<dbReference type="SUPFAM" id="SSF53098">
    <property type="entry name" value="Ribonuclease H-like"/>
    <property type="match status" value="1"/>
</dbReference>
<dbReference type="GO" id="GO:0006297">
    <property type="term" value="P:nucleotide-excision repair, DNA gap filling"/>
    <property type="evidence" value="ECO:0007669"/>
    <property type="project" value="TreeGrafter"/>
</dbReference>
<comment type="similarity">
    <text evidence="2">Belongs to the DNA polymerase type-B family.</text>
</comment>
<keyword evidence="11" id="KW-0239">DNA-directed DNA polymerase</keyword>
<dbReference type="Gene3D" id="6.10.140.1540">
    <property type="match status" value="1"/>
</dbReference>
<keyword evidence="16" id="KW-0472">Membrane</keyword>
<evidence type="ECO:0000256" key="14">
    <source>
        <dbReference type="ARBA" id="ARBA00024411"/>
    </source>
</evidence>
<evidence type="ECO:0000256" key="3">
    <source>
        <dbReference type="ARBA" id="ARBA00012417"/>
    </source>
</evidence>
<dbReference type="GO" id="GO:0045004">
    <property type="term" value="P:DNA replication proofreading"/>
    <property type="evidence" value="ECO:0007669"/>
    <property type="project" value="TreeGrafter"/>
</dbReference>
<dbReference type="GO" id="GO:0003677">
    <property type="term" value="F:DNA binding"/>
    <property type="evidence" value="ECO:0007669"/>
    <property type="project" value="UniProtKB-KW"/>
</dbReference>
<evidence type="ECO:0000256" key="4">
    <source>
        <dbReference type="ARBA" id="ARBA00022679"/>
    </source>
</evidence>
<keyword evidence="6" id="KW-0235">DNA replication</keyword>
<reference evidence="19" key="1">
    <citation type="submission" date="2021-02" db="EMBL/GenBank/DDBJ databases">
        <authorList>
            <person name="Dougan E. K."/>
            <person name="Rhodes N."/>
            <person name="Thang M."/>
            <person name="Chan C."/>
        </authorList>
    </citation>
    <scope>NUCLEOTIDE SEQUENCE</scope>
</reference>
<evidence type="ECO:0000256" key="6">
    <source>
        <dbReference type="ARBA" id="ARBA00022705"/>
    </source>
</evidence>
<keyword evidence="7" id="KW-0540">Nuclease</keyword>
<dbReference type="PRINTS" id="PR00106">
    <property type="entry name" value="DNAPOLB"/>
</dbReference>
<keyword evidence="5" id="KW-0548">Nucleotidyltransferase</keyword>
<keyword evidence="13" id="KW-0539">Nucleus</keyword>
<feature type="transmembrane region" description="Helical" evidence="16">
    <location>
        <begin position="98"/>
        <end position="117"/>
    </location>
</feature>
<dbReference type="GO" id="GO:0008296">
    <property type="term" value="F:3'-5'-DNA exonuclease activity"/>
    <property type="evidence" value="ECO:0007669"/>
    <property type="project" value="TreeGrafter"/>
</dbReference>
<evidence type="ECO:0000256" key="16">
    <source>
        <dbReference type="SAM" id="Phobius"/>
    </source>
</evidence>
<dbReference type="EMBL" id="CAJNJA010066363">
    <property type="protein sequence ID" value="CAE7888815.1"/>
    <property type="molecule type" value="Genomic_DNA"/>
</dbReference>
<dbReference type="FunFam" id="1.10.287.690:FF:000001">
    <property type="entry name" value="DNA polymerase"/>
    <property type="match status" value="1"/>
</dbReference>
<dbReference type="GO" id="GO:0046872">
    <property type="term" value="F:metal ion binding"/>
    <property type="evidence" value="ECO:0007669"/>
    <property type="project" value="UniProtKB-KW"/>
</dbReference>
<dbReference type="OrthoDB" id="2414538at2759"/>
<feature type="transmembrane region" description="Helical" evidence="16">
    <location>
        <begin position="55"/>
        <end position="77"/>
    </location>
</feature>
<sequence length="565" mass="63048">MAARRSNGFGPLLLFAAACWLVDLWASSTLPRDLALVIAEDPPQNVVLPQHEDAGFFTKVFAAAAQGCTAALVAAVLSAMCEPVVNRLLVKRMTVSEAYAEMTLSLVATYFFTTFPTNMLKFPVFEVINRAMTFTDFSPGVSGLISGWLFCTIMLPVTNYRFRKSMGWEIKASLLYQAYIPTVARDIMYGWARGMSGDWLQDTIAPVTFTHKAMVFGLTIWVSCIISSPCNEWRGYTLQLPERKLPFNIYFRPINYARSTGIGSCIMGIALMFGMLVTPYAEEVFTHMKEHAAIALSIVAVLVMAIVISFDMLTVIQKEQKLSSYSLNAVSAEFLGEQKEDVHHSMIGDLFLGSAESRRRLAVYCLKDAYLPMRLMDKLLCMYNYVEMARVTGTPINFLLNRGQMIKVQSQLLRKAGQCGFVMPTQKTEAVDGKFDGATVLEPRTGFYPQPIATLDFASLYPSIMMAHNLCYCTLLKPEQVRDLQPEEYIKTPNGCYFLKSSRRRGLLPMILEELLAARKRAKKAMAEATDPLTKSVLNGRQLALKISANSVYGFTGRPQSESMT</sequence>
<evidence type="ECO:0000256" key="5">
    <source>
        <dbReference type="ARBA" id="ARBA00022695"/>
    </source>
</evidence>
<keyword evidence="4" id="KW-0808">Transferase</keyword>
<evidence type="ECO:0000256" key="15">
    <source>
        <dbReference type="ARBA" id="ARBA00049244"/>
    </source>
</evidence>
<dbReference type="Gene3D" id="1.10.287.690">
    <property type="entry name" value="Helix hairpin bin"/>
    <property type="match status" value="1"/>
</dbReference>
<dbReference type="Gene3D" id="3.30.420.10">
    <property type="entry name" value="Ribonuclease H-like superfamily/Ribonuclease H"/>
    <property type="match status" value="1"/>
</dbReference>
<dbReference type="InterPro" id="IPR006172">
    <property type="entry name" value="DNA-dir_DNA_pol_B"/>
</dbReference>
<dbReference type="InterPro" id="IPR036397">
    <property type="entry name" value="RNaseH_sf"/>
</dbReference>
<evidence type="ECO:0000256" key="10">
    <source>
        <dbReference type="ARBA" id="ARBA00022839"/>
    </source>
</evidence>
<dbReference type="Gene3D" id="3.90.1600.10">
    <property type="entry name" value="Palm domain of DNA polymerase"/>
    <property type="match status" value="1"/>
</dbReference>
<accession>A0A813B693</accession>
<feature type="transmembrane region" description="Helical" evidence="16">
    <location>
        <begin position="261"/>
        <end position="281"/>
    </location>
</feature>
<keyword evidence="17" id="KW-0732">Signal</keyword>
<keyword evidence="20" id="KW-1185">Reference proteome</keyword>
<dbReference type="PANTHER" id="PTHR10322:SF23">
    <property type="entry name" value="DNA POLYMERASE DELTA CATALYTIC SUBUNIT"/>
    <property type="match status" value="1"/>
</dbReference>
<feature type="transmembrane region" description="Helical" evidence="16">
    <location>
        <begin position="293"/>
        <end position="316"/>
    </location>
</feature>
<keyword evidence="12" id="KW-0238">DNA-binding</keyword>
<evidence type="ECO:0000259" key="18">
    <source>
        <dbReference type="Pfam" id="PF00136"/>
    </source>
</evidence>
<evidence type="ECO:0000313" key="19">
    <source>
        <dbReference type="EMBL" id="CAE7888815.1"/>
    </source>
</evidence>
<evidence type="ECO:0000256" key="7">
    <source>
        <dbReference type="ARBA" id="ARBA00022722"/>
    </source>
</evidence>
<keyword evidence="16" id="KW-1133">Transmembrane helix</keyword>
<keyword evidence="8" id="KW-0479">Metal-binding</keyword>
<proteinExistence type="inferred from homology"/>
<evidence type="ECO:0000313" key="20">
    <source>
        <dbReference type="Proteomes" id="UP000601435"/>
    </source>
</evidence>
<dbReference type="GO" id="GO:0003887">
    <property type="term" value="F:DNA-directed DNA polymerase activity"/>
    <property type="evidence" value="ECO:0007669"/>
    <property type="project" value="UniProtKB-KW"/>
</dbReference>
<gene>
    <name evidence="19" type="primary">POLD1</name>
    <name evidence="19" type="ORF">SNEC2469_LOCUS29465</name>
</gene>
<dbReference type="InterPro" id="IPR012337">
    <property type="entry name" value="RNaseH-like_sf"/>
</dbReference>
<name>A0A813B693_9DINO</name>
<evidence type="ECO:0000256" key="11">
    <source>
        <dbReference type="ARBA" id="ARBA00022932"/>
    </source>
</evidence>
<protein>
    <recommendedName>
        <fullName evidence="14">DNA polymerase delta catalytic subunit</fullName>
        <ecNumber evidence="3">2.7.7.7</ecNumber>
    </recommendedName>
</protein>
<evidence type="ECO:0000256" key="13">
    <source>
        <dbReference type="ARBA" id="ARBA00023242"/>
    </source>
</evidence>
<dbReference type="GO" id="GO:0006287">
    <property type="term" value="P:base-excision repair, gap-filling"/>
    <property type="evidence" value="ECO:0007669"/>
    <property type="project" value="TreeGrafter"/>
</dbReference>
<evidence type="ECO:0000256" key="12">
    <source>
        <dbReference type="ARBA" id="ARBA00023125"/>
    </source>
</evidence>
<dbReference type="SUPFAM" id="SSF56672">
    <property type="entry name" value="DNA/RNA polymerases"/>
    <property type="match status" value="1"/>
</dbReference>
<dbReference type="InterPro" id="IPR006134">
    <property type="entry name" value="DNA-dir_DNA_pol_B_multi_dom"/>
</dbReference>
<dbReference type="AlphaFoldDB" id="A0A813B693"/>
<dbReference type="Pfam" id="PF00136">
    <property type="entry name" value="DNA_pol_B"/>
    <property type="match status" value="1"/>
</dbReference>
<dbReference type="GO" id="GO:0000166">
    <property type="term" value="F:nucleotide binding"/>
    <property type="evidence" value="ECO:0007669"/>
    <property type="project" value="InterPro"/>
</dbReference>
<feature type="signal peptide" evidence="17">
    <location>
        <begin position="1"/>
        <end position="26"/>
    </location>
</feature>
<keyword evidence="16" id="KW-0812">Transmembrane</keyword>
<dbReference type="InterPro" id="IPR050240">
    <property type="entry name" value="DNA_pol_type-B"/>
</dbReference>
<dbReference type="InterPro" id="IPR023211">
    <property type="entry name" value="DNA_pol_palm_dom_sf"/>
</dbReference>
<comment type="catalytic activity">
    <reaction evidence="15">
        <text>DNA(n) + a 2'-deoxyribonucleoside 5'-triphosphate = DNA(n+1) + diphosphate</text>
        <dbReference type="Rhea" id="RHEA:22508"/>
        <dbReference type="Rhea" id="RHEA-COMP:17339"/>
        <dbReference type="Rhea" id="RHEA-COMP:17340"/>
        <dbReference type="ChEBI" id="CHEBI:33019"/>
        <dbReference type="ChEBI" id="CHEBI:61560"/>
        <dbReference type="ChEBI" id="CHEBI:173112"/>
        <dbReference type="EC" id="2.7.7.7"/>
    </reaction>
</comment>
<dbReference type="InterPro" id="IPR043502">
    <property type="entry name" value="DNA/RNA_pol_sf"/>
</dbReference>
<organism evidence="19 20">
    <name type="scientific">Symbiodinium necroappetens</name>
    <dbReference type="NCBI Taxonomy" id="1628268"/>
    <lineage>
        <taxon>Eukaryota</taxon>
        <taxon>Sar</taxon>
        <taxon>Alveolata</taxon>
        <taxon>Dinophyceae</taxon>
        <taxon>Suessiales</taxon>
        <taxon>Symbiodiniaceae</taxon>
        <taxon>Symbiodinium</taxon>
    </lineage>
</organism>
<dbReference type="Proteomes" id="UP000601435">
    <property type="component" value="Unassembled WGS sequence"/>
</dbReference>
<comment type="subcellular location">
    <subcellularLocation>
        <location evidence="1">Nucleus</location>
    </subcellularLocation>
</comment>
<evidence type="ECO:0000256" key="9">
    <source>
        <dbReference type="ARBA" id="ARBA00022801"/>
    </source>
</evidence>
<dbReference type="PANTHER" id="PTHR10322">
    <property type="entry name" value="DNA POLYMERASE CATALYTIC SUBUNIT"/>
    <property type="match status" value="1"/>
</dbReference>
<evidence type="ECO:0000256" key="17">
    <source>
        <dbReference type="SAM" id="SignalP"/>
    </source>
</evidence>
<feature type="transmembrane region" description="Helical" evidence="16">
    <location>
        <begin position="137"/>
        <end position="157"/>
    </location>
</feature>
<dbReference type="GO" id="GO:0043625">
    <property type="term" value="C:delta DNA polymerase complex"/>
    <property type="evidence" value="ECO:0007669"/>
    <property type="project" value="TreeGrafter"/>
</dbReference>
<dbReference type="EC" id="2.7.7.7" evidence="3"/>
<dbReference type="SMART" id="SM00486">
    <property type="entry name" value="POLBc"/>
    <property type="match status" value="1"/>
</dbReference>
<feature type="chain" id="PRO_5032457315" description="DNA polymerase delta catalytic subunit" evidence="17">
    <location>
        <begin position="27"/>
        <end position="565"/>
    </location>
</feature>
<evidence type="ECO:0000256" key="8">
    <source>
        <dbReference type="ARBA" id="ARBA00022723"/>
    </source>
</evidence>
<comment type="caution">
    <text evidence="19">The sequence shown here is derived from an EMBL/GenBank/DDBJ whole genome shotgun (WGS) entry which is preliminary data.</text>
</comment>
<feature type="domain" description="DNA-directed DNA polymerase family B multifunctional" evidence="18">
    <location>
        <begin position="395"/>
        <end position="561"/>
    </location>
</feature>
<keyword evidence="10" id="KW-0269">Exonuclease</keyword>
<evidence type="ECO:0000256" key="1">
    <source>
        <dbReference type="ARBA" id="ARBA00004123"/>
    </source>
</evidence>